<dbReference type="AlphaFoldDB" id="A0A1L9RM20"/>
<organism evidence="1 2">
    <name type="scientific">Aspergillus wentii DTO 134E9</name>
    <dbReference type="NCBI Taxonomy" id="1073089"/>
    <lineage>
        <taxon>Eukaryota</taxon>
        <taxon>Fungi</taxon>
        <taxon>Dikarya</taxon>
        <taxon>Ascomycota</taxon>
        <taxon>Pezizomycotina</taxon>
        <taxon>Eurotiomycetes</taxon>
        <taxon>Eurotiomycetidae</taxon>
        <taxon>Eurotiales</taxon>
        <taxon>Aspergillaceae</taxon>
        <taxon>Aspergillus</taxon>
        <taxon>Aspergillus subgen. Cremei</taxon>
    </lineage>
</organism>
<proteinExistence type="predicted"/>
<dbReference type="GeneID" id="63753719"/>
<sequence length="186" mass="21666">MEKIQDDMLHLLDEFCMIYTIEGNCTADYLLPLLKRVVQDKESPIPTDLVVGMTLLVATYKVFMWPHGNLNKTNCRVSALQFANKIRESLHRCYPVMRGFTEKSKYMDYQTDGLAFYDFRLLNYVQERRFDLYYQAPWVAGSHMAEILYSASMEGISLCLRSGYLTAMLHVYNALRQVHPETPKLL</sequence>
<dbReference type="RefSeq" id="XP_040689648.1">
    <property type="nucleotide sequence ID" value="XM_040837871.1"/>
</dbReference>
<keyword evidence="2" id="KW-1185">Reference proteome</keyword>
<accession>A0A1L9RM20</accession>
<dbReference type="OrthoDB" id="4538721at2759"/>
<gene>
    <name evidence="1" type="ORF">ASPWEDRAFT_533198</name>
</gene>
<protein>
    <submittedName>
        <fullName evidence="1">Uncharacterized protein</fullName>
    </submittedName>
</protein>
<evidence type="ECO:0000313" key="2">
    <source>
        <dbReference type="Proteomes" id="UP000184383"/>
    </source>
</evidence>
<name>A0A1L9RM20_ASPWE</name>
<dbReference type="VEuPathDB" id="FungiDB:ASPWEDRAFT_533198"/>
<reference evidence="2" key="1">
    <citation type="journal article" date="2017" name="Genome Biol.">
        <title>Comparative genomics reveals high biological diversity and specific adaptations in the industrially and medically important fungal genus Aspergillus.</title>
        <authorList>
            <person name="de Vries R.P."/>
            <person name="Riley R."/>
            <person name="Wiebenga A."/>
            <person name="Aguilar-Osorio G."/>
            <person name="Amillis S."/>
            <person name="Uchima C.A."/>
            <person name="Anderluh G."/>
            <person name="Asadollahi M."/>
            <person name="Askin M."/>
            <person name="Barry K."/>
            <person name="Battaglia E."/>
            <person name="Bayram O."/>
            <person name="Benocci T."/>
            <person name="Braus-Stromeyer S.A."/>
            <person name="Caldana C."/>
            <person name="Canovas D."/>
            <person name="Cerqueira G.C."/>
            <person name="Chen F."/>
            <person name="Chen W."/>
            <person name="Choi C."/>
            <person name="Clum A."/>
            <person name="Dos Santos R.A."/>
            <person name="Damasio A.R."/>
            <person name="Diallinas G."/>
            <person name="Emri T."/>
            <person name="Fekete E."/>
            <person name="Flipphi M."/>
            <person name="Freyberg S."/>
            <person name="Gallo A."/>
            <person name="Gournas C."/>
            <person name="Habgood R."/>
            <person name="Hainaut M."/>
            <person name="Harispe M.L."/>
            <person name="Henrissat B."/>
            <person name="Hilden K.S."/>
            <person name="Hope R."/>
            <person name="Hossain A."/>
            <person name="Karabika E."/>
            <person name="Karaffa L."/>
            <person name="Karanyi Z."/>
            <person name="Krasevec N."/>
            <person name="Kuo A."/>
            <person name="Kusch H."/>
            <person name="LaButti K."/>
            <person name="Lagendijk E.L."/>
            <person name="Lapidus A."/>
            <person name="Levasseur A."/>
            <person name="Lindquist E."/>
            <person name="Lipzen A."/>
            <person name="Logrieco A.F."/>
            <person name="MacCabe A."/>
            <person name="Maekelae M.R."/>
            <person name="Malavazi I."/>
            <person name="Melin P."/>
            <person name="Meyer V."/>
            <person name="Mielnichuk N."/>
            <person name="Miskei M."/>
            <person name="Molnar A.P."/>
            <person name="Mule G."/>
            <person name="Ngan C.Y."/>
            <person name="Orejas M."/>
            <person name="Orosz E."/>
            <person name="Ouedraogo J.P."/>
            <person name="Overkamp K.M."/>
            <person name="Park H.-S."/>
            <person name="Perrone G."/>
            <person name="Piumi F."/>
            <person name="Punt P.J."/>
            <person name="Ram A.F."/>
            <person name="Ramon A."/>
            <person name="Rauscher S."/>
            <person name="Record E."/>
            <person name="Riano-Pachon D.M."/>
            <person name="Robert V."/>
            <person name="Roehrig J."/>
            <person name="Ruller R."/>
            <person name="Salamov A."/>
            <person name="Salih N.S."/>
            <person name="Samson R.A."/>
            <person name="Sandor E."/>
            <person name="Sanguinetti M."/>
            <person name="Schuetze T."/>
            <person name="Sepcic K."/>
            <person name="Shelest E."/>
            <person name="Sherlock G."/>
            <person name="Sophianopoulou V."/>
            <person name="Squina F.M."/>
            <person name="Sun H."/>
            <person name="Susca A."/>
            <person name="Todd R.B."/>
            <person name="Tsang A."/>
            <person name="Unkles S.E."/>
            <person name="van de Wiele N."/>
            <person name="van Rossen-Uffink D."/>
            <person name="Oliveira J.V."/>
            <person name="Vesth T.C."/>
            <person name="Visser J."/>
            <person name="Yu J.-H."/>
            <person name="Zhou M."/>
            <person name="Andersen M.R."/>
            <person name="Archer D.B."/>
            <person name="Baker S.E."/>
            <person name="Benoit I."/>
            <person name="Brakhage A.A."/>
            <person name="Braus G.H."/>
            <person name="Fischer R."/>
            <person name="Frisvad J.C."/>
            <person name="Goldman G.H."/>
            <person name="Houbraken J."/>
            <person name="Oakley B."/>
            <person name="Pocsi I."/>
            <person name="Scazzocchio C."/>
            <person name="Seiboth B."/>
            <person name="vanKuyk P.A."/>
            <person name="Wortman J."/>
            <person name="Dyer P.S."/>
            <person name="Grigoriev I.V."/>
        </authorList>
    </citation>
    <scope>NUCLEOTIDE SEQUENCE [LARGE SCALE GENOMIC DNA]</scope>
    <source>
        <strain evidence="2">DTO 134E9</strain>
    </source>
</reference>
<dbReference type="Proteomes" id="UP000184383">
    <property type="component" value="Unassembled WGS sequence"/>
</dbReference>
<dbReference type="EMBL" id="KV878212">
    <property type="protein sequence ID" value="OJJ35972.1"/>
    <property type="molecule type" value="Genomic_DNA"/>
</dbReference>
<evidence type="ECO:0000313" key="1">
    <source>
        <dbReference type="EMBL" id="OJJ35972.1"/>
    </source>
</evidence>